<dbReference type="InterPro" id="IPR000718">
    <property type="entry name" value="Peptidase_M13"/>
</dbReference>
<evidence type="ECO:0000259" key="11">
    <source>
        <dbReference type="Pfam" id="PF05649"/>
    </source>
</evidence>
<dbReference type="SUPFAM" id="SSF55486">
    <property type="entry name" value="Metalloproteases ('zincins'), catalytic domain"/>
    <property type="match status" value="1"/>
</dbReference>
<keyword evidence="4" id="KW-0479">Metal-binding</keyword>
<feature type="transmembrane region" description="Helical" evidence="9">
    <location>
        <begin position="66"/>
        <end position="92"/>
    </location>
</feature>
<dbReference type="PANTHER" id="PTHR11733">
    <property type="entry name" value="ZINC METALLOPROTEASE FAMILY M13 NEPRILYSIN-RELATED"/>
    <property type="match status" value="1"/>
</dbReference>
<dbReference type="GO" id="GO:0004222">
    <property type="term" value="F:metalloendopeptidase activity"/>
    <property type="evidence" value="ECO:0007669"/>
    <property type="project" value="InterPro"/>
</dbReference>
<feature type="region of interest" description="Disordered" evidence="8">
    <location>
        <begin position="1"/>
        <end position="62"/>
    </location>
</feature>
<feature type="domain" description="Peptidase M13 N-terminal" evidence="11">
    <location>
        <begin position="166"/>
        <end position="566"/>
    </location>
</feature>
<evidence type="ECO:0000256" key="8">
    <source>
        <dbReference type="SAM" id="MobiDB-lite"/>
    </source>
</evidence>
<keyword evidence="13" id="KW-1185">Reference proteome</keyword>
<dbReference type="GO" id="GO:0046872">
    <property type="term" value="F:metal ion binding"/>
    <property type="evidence" value="ECO:0007669"/>
    <property type="project" value="UniProtKB-KW"/>
</dbReference>
<keyword evidence="9" id="KW-0472">Membrane</keyword>
<dbReference type="InterPro" id="IPR042089">
    <property type="entry name" value="Peptidase_M13_dom_2"/>
</dbReference>
<keyword evidence="7" id="KW-0482">Metalloprotease</keyword>
<evidence type="ECO:0000256" key="2">
    <source>
        <dbReference type="ARBA" id="ARBA00007357"/>
    </source>
</evidence>
<evidence type="ECO:0000256" key="3">
    <source>
        <dbReference type="ARBA" id="ARBA00022670"/>
    </source>
</evidence>
<gene>
    <name evidence="12" type="ORF">HPB52_005250</name>
</gene>
<feature type="domain" description="Peptidase M13 C-terminal" evidence="10">
    <location>
        <begin position="682"/>
        <end position="840"/>
    </location>
</feature>
<keyword evidence="9" id="KW-1133">Transmembrane helix</keyword>
<dbReference type="VEuPathDB" id="VectorBase:RSAN_034049"/>
<dbReference type="Pfam" id="PF01431">
    <property type="entry name" value="Peptidase_M13"/>
    <property type="match status" value="1"/>
</dbReference>
<dbReference type="Gene3D" id="3.40.390.10">
    <property type="entry name" value="Collagenase (Catalytic Domain)"/>
    <property type="match status" value="1"/>
</dbReference>
<comment type="similarity">
    <text evidence="2">Belongs to the peptidase M13 family.</text>
</comment>
<dbReference type="AlphaFoldDB" id="A0A9D4PE62"/>
<evidence type="ECO:0000313" key="13">
    <source>
        <dbReference type="Proteomes" id="UP000821837"/>
    </source>
</evidence>
<dbReference type="InterPro" id="IPR018497">
    <property type="entry name" value="Peptidase_M13_C"/>
</dbReference>
<comment type="cofactor">
    <cofactor evidence="1">
        <name>Zn(2+)</name>
        <dbReference type="ChEBI" id="CHEBI:29105"/>
    </cofactor>
</comment>
<dbReference type="Gene3D" id="1.10.1380.10">
    <property type="entry name" value="Neutral endopeptidase , domain2"/>
    <property type="match status" value="1"/>
</dbReference>
<proteinExistence type="inferred from homology"/>
<evidence type="ECO:0000256" key="4">
    <source>
        <dbReference type="ARBA" id="ARBA00022723"/>
    </source>
</evidence>
<evidence type="ECO:0000256" key="7">
    <source>
        <dbReference type="ARBA" id="ARBA00023049"/>
    </source>
</evidence>
<dbReference type="GO" id="GO:0016485">
    <property type="term" value="P:protein processing"/>
    <property type="evidence" value="ECO:0007669"/>
    <property type="project" value="TreeGrafter"/>
</dbReference>
<evidence type="ECO:0000256" key="5">
    <source>
        <dbReference type="ARBA" id="ARBA00022801"/>
    </source>
</evidence>
<dbReference type="GO" id="GO:0005886">
    <property type="term" value="C:plasma membrane"/>
    <property type="evidence" value="ECO:0007669"/>
    <property type="project" value="TreeGrafter"/>
</dbReference>
<evidence type="ECO:0000256" key="1">
    <source>
        <dbReference type="ARBA" id="ARBA00001947"/>
    </source>
</evidence>
<evidence type="ECO:0000259" key="10">
    <source>
        <dbReference type="Pfam" id="PF01431"/>
    </source>
</evidence>
<comment type="caution">
    <text evidence="12">The sequence shown here is derived from an EMBL/GenBank/DDBJ whole genome shotgun (WGS) entry which is preliminary data.</text>
</comment>
<protein>
    <submittedName>
        <fullName evidence="12">Uncharacterized protein</fullName>
    </submittedName>
</protein>
<dbReference type="PANTHER" id="PTHR11733:SF241">
    <property type="entry name" value="GH26575P-RELATED"/>
    <property type="match status" value="1"/>
</dbReference>
<evidence type="ECO:0000256" key="6">
    <source>
        <dbReference type="ARBA" id="ARBA00022833"/>
    </source>
</evidence>
<keyword evidence="5" id="KW-0378">Hydrolase</keyword>
<sequence length="841" mass="97367">MTGHRGRRRDRSHRRGGRGENRSPAAAKYRSPQRHPSAGKGRERRSASRRSSVSHSSSRNERRRRLAVAGAAWLLAAILTVLGGIGIGTLAVRYADFFQRVASPSAPPPRSYRPARRLDPDGSYMDSPGFIKNKGADAEPVETCDSDVCLWEGRNLYEKFNESVNPCNDFYGYVCGSSNWYRDGQRIDARPYRIHSPGQLMYDLAELQRRLYRLRGDRYRQQPTLFTNQARRNSLESHYSVVVITTNMLVYRNCTQKEKNDSVWLTMKKIFFENLLQGWPFKKDPKMLRISDTAMVLDKYIGLFAFVRVSLRKDLEDDDYEVHLEAPELMLKRHQLVYPYESVADYAKRVERLLSIFTNASMVKAAEDIVQLEQRLLMIKEPRRFLPYDNRTATIKELQRRNAWHWLTYLNFLLEDAGVQFHRQSSVVLLDREYVTRLSFQLSKFSGKTLLNYLGYAMIVKFSPLLPSDVDFVVPLSHDNYLETVPELLQACVHMLEDLCPYLVRKMARMTLGRENATTPQWHYDEEMHKLIYLVRESMKQTVQRAPWLSQAEVDAASQKIEKLRVDFLAARESEEQVNAYYPQYVSPFPADDTLLGYYKLLNETMSFYWITNASYDLDARYQASSLVAGEVEYIAEKNLIFIPHGLIAFASNISQTFDPLFVPIIVPAILRAMFAAVDLRGSTVTFQNQVVDWWSNASRSKFASKLQCFQDQYVAEAQAVLALDIDEDFFLEENVADNAVMHPLHDVYRKAMHLSRHTSREARVPGLESFTMDKLFFMNYAMAHCDRISPNLARRRVLYKDGVPAKLRVNVPLKNYPKFAEVFKCQHNAPMNPENRCELW</sequence>
<dbReference type="Proteomes" id="UP000821837">
    <property type="component" value="Chromosome 8"/>
</dbReference>
<organism evidence="12 13">
    <name type="scientific">Rhipicephalus sanguineus</name>
    <name type="common">Brown dog tick</name>
    <name type="synonym">Ixodes sanguineus</name>
    <dbReference type="NCBI Taxonomy" id="34632"/>
    <lineage>
        <taxon>Eukaryota</taxon>
        <taxon>Metazoa</taxon>
        <taxon>Ecdysozoa</taxon>
        <taxon>Arthropoda</taxon>
        <taxon>Chelicerata</taxon>
        <taxon>Arachnida</taxon>
        <taxon>Acari</taxon>
        <taxon>Parasitiformes</taxon>
        <taxon>Ixodida</taxon>
        <taxon>Ixodoidea</taxon>
        <taxon>Ixodidae</taxon>
        <taxon>Rhipicephalinae</taxon>
        <taxon>Rhipicephalus</taxon>
        <taxon>Rhipicephalus</taxon>
    </lineage>
</organism>
<evidence type="ECO:0000313" key="12">
    <source>
        <dbReference type="EMBL" id="KAH7939074.1"/>
    </source>
</evidence>
<reference evidence="12" key="1">
    <citation type="journal article" date="2020" name="Cell">
        <title>Large-Scale Comparative Analyses of Tick Genomes Elucidate Their Genetic Diversity and Vector Capacities.</title>
        <authorList>
            <consortium name="Tick Genome and Microbiome Consortium (TIGMIC)"/>
            <person name="Jia N."/>
            <person name="Wang J."/>
            <person name="Shi W."/>
            <person name="Du L."/>
            <person name="Sun Y."/>
            <person name="Zhan W."/>
            <person name="Jiang J.F."/>
            <person name="Wang Q."/>
            <person name="Zhang B."/>
            <person name="Ji P."/>
            <person name="Bell-Sakyi L."/>
            <person name="Cui X.M."/>
            <person name="Yuan T.T."/>
            <person name="Jiang B.G."/>
            <person name="Yang W.F."/>
            <person name="Lam T.T."/>
            <person name="Chang Q.C."/>
            <person name="Ding S.J."/>
            <person name="Wang X.J."/>
            <person name="Zhu J.G."/>
            <person name="Ruan X.D."/>
            <person name="Zhao L."/>
            <person name="Wei J.T."/>
            <person name="Ye R.Z."/>
            <person name="Que T.C."/>
            <person name="Du C.H."/>
            <person name="Zhou Y.H."/>
            <person name="Cheng J.X."/>
            <person name="Dai P.F."/>
            <person name="Guo W.B."/>
            <person name="Han X.H."/>
            <person name="Huang E.J."/>
            <person name="Li L.F."/>
            <person name="Wei W."/>
            <person name="Gao Y.C."/>
            <person name="Liu J.Z."/>
            <person name="Shao H.Z."/>
            <person name="Wang X."/>
            <person name="Wang C.C."/>
            <person name="Yang T.C."/>
            <person name="Huo Q.B."/>
            <person name="Li W."/>
            <person name="Chen H.Y."/>
            <person name="Chen S.E."/>
            <person name="Zhou L.G."/>
            <person name="Ni X.B."/>
            <person name="Tian J.H."/>
            <person name="Sheng Y."/>
            <person name="Liu T."/>
            <person name="Pan Y.S."/>
            <person name="Xia L.Y."/>
            <person name="Li J."/>
            <person name="Zhao F."/>
            <person name="Cao W.C."/>
        </authorList>
    </citation>
    <scope>NUCLEOTIDE SEQUENCE</scope>
    <source>
        <strain evidence="12">Rsan-2018</strain>
    </source>
</reference>
<accession>A0A9D4PE62</accession>
<dbReference type="InterPro" id="IPR008753">
    <property type="entry name" value="Peptidase_M13_N"/>
</dbReference>
<dbReference type="PROSITE" id="PS51885">
    <property type="entry name" value="NEPRILYSIN"/>
    <property type="match status" value="1"/>
</dbReference>
<name>A0A9D4PE62_RHISA</name>
<dbReference type="Pfam" id="PF05649">
    <property type="entry name" value="Peptidase_M13_N"/>
    <property type="match status" value="1"/>
</dbReference>
<keyword evidence="9" id="KW-0812">Transmembrane</keyword>
<feature type="compositionally biased region" description="Basic residues" evidence="8">
    <location>
        <begin position="1"/>
        <end position="16"/>
    </location>
</feature>
<keyword evidence="3" id="KW-0645">Protease</keyword>
<keyword evidence="6" id="KW-0862">Zinc</keyword>
<dbReference type="EMBL" id="JABSTV010001254">
    <property type="protein sequence ID" value="KAH7939074.1"/>
    <property type="molecule type" value="Genomic_DNA"/>
</dbReference>
<reference evidence="12" key="2">
    <citation type="submission" date="2021-09" db="EMBL/GenBank/DDBJ databases">
        <authorList>
            <person name="Jia N."/>
            <person name="Wang J."/>
            <person name="Shi W."/>
            <person name="Du L."/>
            <person name="Sun Y."/>
            <person name="Zhan W."/>
            <person name="Jiang J."/>
            <person name="Wang Q."/>
            <person name="Zhang B."/>
            <person name="Ji P."/>
            <person name="Sakyi L.B."/>
            <person name="Cui X."/>
            <person name="Yuan T."/>
            <person name="Jiang B."/>
            <person name="Yang W."/>
            <person name="Lam T.T.-Y."/>
            <person name="Chang Q."/>
            <person name="Ding S."/>
            <person name="Wang X."/>
            <person name="Zhu J."/>
            <person name="Ruan X."/>
            <person name="Zhao L."/>
            <person name="Wei J."/>
            <person name="Que T."/>
            <person name="Du C."/>
            <person name="Cheng J."/>
            <person name="Dai P."/>
            <person name="Han X."/>
            <person name="Huang E."/>
            <person name="Gao Y."/>
            <person name="Liu J."/>
            <person name="Shao H."/>
            <person name="Ye R."/>
            <person name="Li L."/>
            <person name="Wei W."/>
            <person name="Wang X."/>
            <person name="Wang C."/>
            <person name="Huo Q."/>
            <person name="Li W."/>
            <person name="Guo W."/>
            <person name="Chen H."/>
            <person name="Chen S."/>
            <person name="Zhou L."/>
            <person name="Zhou L."/>
            <person name="Ni X."/>
            <person name="Tian J."/>
            <person name="Zhou Y."/>
            <person name="Sheng Y."/>
            <person name="Liu T."/>
            <person name="Pan Y."/>
            <person name="Xia L."/>
            <person name="Li J."/>
            <person name="Zhao F."/>
            <person name="Cao W."/>
        </authorList>
    </citation>
    <scope>NUCLEOTIDE SEQUENCE</scope>
    <source>
        <strain evidence="12">Rsan-2018</strain>
        <tissue evidence="12">Larvae</tissue>
    </source>
</reference>
<evidence type="ECO:0000256" key="9">
    <source>
        <dbReference type="SAM" id="Phobius"/>
    </source>
</evidence>
<dbReference type="InterPro" id="IPR024079">
    <property type="entry name" value="MetalloPept_cat_dom_sf"/>
</dbReference>